<feature type="signal peptide" evidence="3">
    <location>
        <begin position="1"/>
        <end position="28"/>
    </location>
</feature>
<dbReference type="EMBL" id="QLMJ01000014">
    <property type="protein sequence ID" value="RAK31892.1"/>
    <property type="molecule type" value="Genomic_DNA"/>
</dbReference>
<gene>
    <name evidence="4" type="ORF">B0I29_114141</name>
</gene>
<feature type="transmembrane region" description="Helical" evidence="2">
    <location>
        <begin position="486"/>
        <end position="506"/>
    </location>
</feature>
<evidence type="ECO:0000256" key="3">
    <source>
        <dbReference type="SAM" id="SignalP"/>
    </source>
</evidence>
<feature type="region of interest" description="Disordered" evidence="1">
    <location>
        <begin position="446"/>
        <end position="469"/>
    </location>
</feature>
<dbReference type="AlphaFoldDB" id="A0A327Z7F2"/>
<keyword evidence="2" id="KW-0472">Membrane</keyword>
<evidence type="ECO:0000256" key="1">
    <source>
        <dbReference type="SAM" id="MobiDB-lite"/>
    </source>
</evidence>
<evidence type="ECO:0000256" key="2">
    <source>
        <dbReference type="SAM" id="Phobius"/>
    </source>
</evidence>
<feature type="chain" id="PRO_5016234881" description="Gram-positive cocci surface proteins LPxTG domain-containing protein" evidence="3">
    <location>
        <begin position="29"/>
        <end position="514"/>
    </location>
</feature>
<accession>A0A327Z7F2</accession>
<keyword evidence="3" id="KW-0732">Signal</keyword>
<keyword evidence="2" id="KW-0812">Transmembrane</keyword>
<dbReference type="Proteomes" id="UP000249341">
    <property type="component" value="Unassembled WGS sequence"/>
</dbReference>
<feature type="compositionally biased region" description="Gly residues" evidence="1">
    <location>
        <begin position="71"/>
        <end position="80"/>
    </location>
</feature>
<feature type="region of interest" description="Disordered" evidence="1">
    <location>
        <begin position="60"/>
        <end position="113"/>
    </location>
</feature>
<reference evidence="4 5" key="1">
    <citation type="submission" date="2018-06" db="EMBL/GenBank/DDBJ databases">
        <title>Genomic Encyclopedia of Type Strains, Phase III (KMG-III): the genomes of soil and plant-associated and newly described type strains.</title>
        <authorList>
            <person name="Whitman W."/>
        </authorList>
    </citation>
    <scope>NUCLEOTIDE SEQUENCE [LARGE SCALE GENOMIC DNA]</scope>
    <source>
        <strain evidence="4 5">CGMCC 4.7090</strain>
    </source>
</reference>
<keyword evidence="5" id="KW-1185">Reference proteome</keyword>
<name>A0A327Z7F2_9ACTN</name>
<feature type="region of interest" description="Disordered" evidence="1">
    <location>
        <begin position="360"/>
        <end position="379"/>
    </location>
</feature>
<dbReference type="OrthoDB" id="3296696at2"/>
<protein>
    <recommendedName>
        <fullName evidence="6">Gram-positive cocci surface proteins LPxTG domain-containing protein</fullName>
    </recommendedName>
</protein>
<evidence type="ECO:0000313" key="5">
    <source>
        <dbReference type="Proteomes" id="UP000249341"/>
    </source>
</evidence>
<organism evidence="4 5">
    <name type="scientific">Actinoplanes lutulentus</name>
    <dbReference type="NCBI Taxonomy" id="1287878"/>
    <lineage>
        <taxon>Bacteria</taxon>
        <taxon>Bacillati</taxon>
        <taxon>Actinomycetota</taxon>
        <taxon>Actinomycetes</taxon>
        <taxon>Micromonosporales</taxon>
        <taxon>Micromonosporaceae</taxon>
        <taxon>Actinoplanes</taxon>
    </lineage>
</organism>
<evidence type="ECO:0000313" key="4">
    <source>
        <dbReference type="EMBL" id="RAK31892.1"/>
    </source>
</evidence>
<evidence type="ECO:0008006" key="6">
    <source>
        <dbReference type="Google" id="ProtNLM"/>
    </source>
</evidence>
<keyword evidence="2" id="KW-1133">Transmembrane helix</keyword>
<feature type="compositionally biased region" description="Low complexity" evidence="1">
    <location>
        <begin position="81"/>
        <end position="105"/>
    </location>
</feature>
<sequence length="514" mass="50200">MTSARSVITSAVALGFAGAITVPLPALAHASSCAKPGSHAAQSSAQLLRINRLELGAVATPATRSSPGGSADSGGQGGWAGSTSPAAAPAVPSGGAASPASASHGKGFGRTHESAPAVSGVALGDARSVLIANGSVKSAAASRALDGRVAGGAARGKLAGGASRNDLVAQQAPPGNRKASTRLLGAKRFGPLRAGSGNLSAQARWNDGLACGSTTGEASTSSAELNQVTLTGGGNQSLVRVPDRFTASSTTGVRQRGGKAESVSTTTLAAGRLILADGEVRIRVLRAATLRVSMSSGGRGEVDYQPPVVEVTQRDGKPTLLNTPGDYKEITLGEEAVPLESLPAGLTAADPLPLPSIPGLPALGDVESTPAGGAAGGDSGARLRISLGAARQATKGRAIAARATAVKISLVRGNDDRDKSGYSRAVVADLGLGRLEGAAVAPKPLADAPGGGAVSDGSDGSDVPGGSGSEAAGVGAAGLPITGPGAIPLLLAGSTLVIGGVCVFLLSSRRRREV</sequence>
<proteinExistence type="predicted"/>
<comment type="caution">
    <text evidence="4">The sequence shown here is derived from an EMBL/GenBank/DDBJ whole genome shotgun (WGS) entry which is preliminary data.</text>
</comment>
<dbReference type="RefSeq" id="WP_146616897.1">
    <property type="nucleotide sequence ID" value="NZ_JACHWI010000004.1"/>
</dbReference>